<dbReference type="GO" id="GO:0004175">
    <property type="term" value="F:endopeptidase activity"/>
    <property type="evidence" value="ECO:0007669"/>
    <property type="project" value="UniProtKB-ARBA"/>
</dbReference>
<reference evidence="2 3" key="1">
    <citation type="submission" date="2020-08" db="EMBL/GenBank/DDBJ databases">
        <title>Sequencing the genomes of 1000 actinobacteria strains.</title>
        <authorList>
            <person name="Klenk H.-P."/>
        </authorList>
    </citation>
    <scope>NUCLEOTIDE SEQUENCE [LARGE SCALE GENOMIC DNA]</scope>
    <source>
        <strain evidence="2 3">DSM 45258</strain>
    </source>
</reference>
<evidence type="ECO:0000313" key="3">
    <source>
        <dbReference type="Proteomes" id="UP000567922"/>
    </source>
</evidence>
<dbReference type="PIRSF" id="PIRSF026622">
    <property type="entry name" value="Proteas_026622"/>
    <property type="match status" value="1"/>
</dbReference>
<sequence length="229" mass="23463">MRRVLPACALGGVLLLWNNVVLPARRWSPHQRAAANAAVGVAAVGVCSLIGVKPAELRLETRSLPAGVRTGLVASAAPTVAYVVTAAIPRLRKNVPPQAKSLREISEWVVFHIPVGTVLCEELAFRSALSALWVRALGGRDGGATSAAQLAGAITFGLWHIAPARAAGDPVTATVLFTTAAGLVFDRIAQRSGSVAAPMILHAAVNVGGALVAARIAPARGALPYGGLS</sequence>
<proteinExistence type="predicted"/>
<dbReference type="OrthoDB" id="4555276at2"/>
<evidence type="ECO:0000259" key="1">
    <source>
        <dbReference type="Pfam" id="PF02517"/>
    </source>
</evidence>
<dbReference type="Pfam" id="PF02517">
    <property type="entry name" value="Rce1-like"/>
    <property type="match status" value="1"/>
</dbReference>
<accession>A0A839RN03</accession>
<dbReference type="AlphaFoldDB" id="A0A839RN03"/>
<comment type="caution">
    <text evidence="2">The sequence shown here is derived from an EMBL/GenBank/DDBJ whole genome shotgun (WGS) entry which is preliminary data.</text>
</comment>
<dbReference type="InterPro" id="IPR015837">
    <property type="entry name" value="UCP026622_CAAX_protease"/>
</dbReference>
<protein>
    <recommendedName>
        <fullName evidence="1">CAAX prenyl protease 2/Lysostaphin resistance protein A-like domain-containing protein</fullName>
    </recommendedName>
</protein>
<dbReference type="InterPro" id="IPR003675">
    <property type="entry name" value="Rce1/LyrA-like_dom"/>
</dbReference>
<keyword evidence="3" id="KW-1185">Reference proteome</keyword>
<organism evidence="2 3">
    <name type="scientific">Hoyosella altamirensis</name>
    <dbReference type="NCBI Taxonomy" id="616997"/>
    <lineage>
        <taxon>Bacteria</taxon>
        <taxon>Bacillati</taxon>
        <taxon>Actinomycetota</taxon>
        <taxon>Actinomycetes</taxon>
        <taxon>Mycobacteriales</taxon>
        <taxon>Hoyosellaceae</taxon>
        <taxon>Hoyosella</taxon>
    </lineage>
</organism>
<evidence type="ECO:0000313" key="2">
    <source>
        <dbReference type="EMBL" id="MBB3037393.1"/>
    </source>
</evidence>
<dbReference type="EMBL" id="JACHWS010000002">
    <property type="protein sequence ID" value="MBB3037393.1"/>
    <property type="molecule type" value="Genomic_DNA"/>
</dbReference>
<dbReference type="RefSeq" id="WP_064441157.1">
    <property type="nucleotide sequence ID" value="NZ_BDDI01000012.1"/>
</dbReference>
<gene>
    <name evidence="2" type="ORF">FHU29_001842</name>
</gene>
<feature type="domain" description="CAAX prenyl protease 2/Lysostaphin resistance protein A-like" evidence="1">
    <location>
        <begin position="108"/>
        <end position="207"/>
    </location>
</feature>
<dbReference type="Proteomes" id="UP000567922">
    <property type="component" value="Unassembled WGS sequence"/>
</dbReference>
<name>A0A839RN03_9ACTN</name>
<dbReference type="GO" id="GO:0080120">
    <property type="term" value="P:CAAX-box protein maturation"/>
    <property type="evidence" value="ECO:0007669"/>
    <property type="project" value="UniProtKB-ARBA"/>
</dbReference>